<accession>A0A8J4EFL8</accession>
<dbReference type="Pfam" id="PF14062">
    <property type="entry name" value="DUF4253"/>
    <property type="match status" value="1"/>
</dbReference>
<evidence type="ECO:0000313" key="2">
    <source>
        <dbReference type="EMBL" id="GIJ72851.1"/>
    </source>
</evidence>
<protein>
    <recommendedName>
        <fullName evidence="1">DUF4253 domain-containing protein</fullName>
    </recommendedName>
</protein>
<evidence type="ECO:0000313" key="3">
    <source>
        <dbReference type="Proteomes" id="UP000635606"/>
    </source>
</evidence>
<gene>
    <name evidence="2" type="ORF">Voc01_077680</name>
</gene>
<organism evidence="2 3">
    <name type="scientific">Virgisporangium ochraceum</name>
    <dbReference type="NCBI Taxonomy" id="65505"/>
    <lineage>
        <taxon>Bacteria</taxon>
        <taxon>Bacillati</taxon>
        <taxon>Actinomycetota</taxon>
        <taxon>Actinomycetes</taxon>
        <taxon>Micromonosporales</taxon>
        <taxon>Micromonosporaceae</taxon>
        <taxon>Virgisporangium</taxon>
    </lineage>
</organism>
<comment type="caution">
    <text evidence="2">The sequence shown here is derived from an EMBL/GenBank/DDBJ whole genome shotgun (WGS) entry which is preliminary data.</text>
</comment>
<feature type="domain" description="DUF4253" evidence="1">
    <location>
        <begin position="18"/>
        <end position="93"/>
    </location>
</feature>
<dbReference type="Proteomes" id="UP000635606">
    <property type="component" value="Unassembled WGS sequence"/>
</dbReference>
<keyword evidence="3" id="KW-1185">Reference proteome</keyword>
<sequence>MDLPNSGVAPAWVDFYRSAGHTRELAAALWQWHHRWGAHLVACWDTMLRLVAHRPPEPGEPAFALAGQLLAVATHLEMRQWALATVLPDSTAWSSAAP</sequence>
<dbReference type="EMBL" id="BOPH01000105">
    <property type="protein sequence ID" value="GIJ72851.1"/>
    <property type="molecule type" value="Genomic_DNA"/>
</dbReference>
<proteinExistence type="predicted"/>
<reference evidence="2" key="1">
    <citation type="submission" date="2021-01" db="EMBL/GenBank/DDBJ databases">
        <title>Whole genome shotgun sequence of Virgisporangium ochraceum NBRC 16418.</title>
        <authorList>
            <person name="Komaki H."/>
            <person name="Tamura T."/>
        </authorList>
    </citation>
    <scope>NUCLEOTIDE SEQUENCE</scope>
    <source>
        <strain evidence="2">NBRC 16418</strain>
    </source>
</reference>
<dbReference type="RefSeq" id="WP_373873922.1">
    <property type="nucleotide sequence ID" value="NZ_BOPH01000105.1"/>
</dbReference>
<dbReference type="InterPro" id="IPR025349">
    <property type="entry name" value="DUF4253"/>
</dbReference>
<evidence type="ECO:0000259" key="1">
    <source>
        <dbReference type="Pfam" id="PF14062"/>
    </source>
</evidence>
<dbReference type="AlphaFoldDB" id="A0A8J4EFL8"/>
<name>A0A8J4EFL8_9ACTN</name>